<dbReference type="Proteomes" id="UP000219167">
    <property type="component" value="Unassembled WGS sequence"/>
</dbReference>
<reference evidence="2 3" key="1">
    <citation type="submission" date="2017-08" db="EMBL/GenBank/DDBJ databases">
        <authorList>
            <person name="de Groot N.N."/>
        </authorList>
    </citation>
    <scope>NUCLEOTIDE SEQUENCE [LARGE SCALE GENOMIC DNA]</scope>
    <source>
        <strain evidence="2 3">JC85</strain>
    </source>
</reference>
<proteinExistence type="predicted"/>
<dbReference type="OrthoDB" id="339576at2"/>
<accession>A0A285U2K6</accession>
<dbReference type="GO" id="GO:0036088">
    <property type="term" value="P:D-serine catabolic process"/>
    <property type="evidence" value="ECO:0007669"/>
    <property type="project" value="TreeGrafter"/>
</dbReference>
<dbReference type="InterPro" id="IPR051466">
    <property type="entry name" value="D-amino_acid_metab_enzyme"/>
</dbReference>
<dbReference type="PANTHER" id="PTHR28004">
    <property type="entry name" value="ZGC:162816-RELATED"/>
    <property type="match status" value="1"/>
</dbReference>
<evidence type="ECO:0000259" key="1">
    <source>
        <dbReference type="Pfam" id="PF01168"/>
    </source>
</evidence>
<dbReference type="PANTHER" id="PTHR28004:SF2">
    <property type="entry name" value="D-SERINE DEHYDRATASE"/>
    <property type="match status" value="1"/>
</dbReference>
<dbReference type="Pfam" id="PF01168">
    <property type="entry name" value="Ala_racemase_N"/>
    <property type="match status" value="1"/>
</dbReference>
<feature type="domain" description="Alanine racemase N-terminal" evidence="1">
    <location>
        <begin position="26"/>
        <end position="256"/>
    </location>
</feature>
<sequence>MKDVAYFGMISAALEEAGIHRPALVVDLECLNDNLAVVEKTMTNGPAVRIVDKSLPSLPLLSHVMQRLGTNRIMSFHLPITAAVLQAFPDAHVLFGKPMPAAAVASALAKTDASRQQAFCDRVTWLIDTPERLAQYVSLAGSLGRRLRIAFEINIGMQRGGFDTPRALAHALTLLAGGERLLQCEGLMGYEAHAPAIPALFGGPGAALASARKRYLDFAECLSSEQRKILNSGGSQTALAYAGDDVINDVSIGSALLKPVDFDNPALAGLQPALFLATPVLKVQHTRLPGPSFMTPVMQALGLFPRRGCFLYGGRFMAEPVFPQGLRRNSLWGDSSNQQLLAMPTGCPLAPDDFVFFRPTQSEAVLQHFGPLQVLEGGRIAHEWAVLPSG</sequence>
<gene>
    <name evidence="2" type="ORF">SAMN05892877_102366</name>
</gene>
<dbReference type="EMBL" id="OBQD01000002">
    <property type="protein sequence ID" value="SOC36155.1"/>
    <property type="molecule type" value="Genomic_DNA"/>
</dbReference>
<dbReference type="AlphaFoldDB" id="A0A285U2K6"/>
<name>A0A285U2K6_9HYPH</name>
<evidence type="ECO:0000313" key="3">
    <source>
        <dbReference type="Proteomes" id="UP000219167"/>
    </source>
</evidence>
<evidence type="ECO:0000313" key="2">
    <source>
        <dbReference type="EMBL" id="SOC36155.1"/>
    </source>
</evidence>
<dbReference type="GO" id="GO:0008721">
    <property type="term" value="F:D-serine ammonia-lyase activity"/>
    <property type="evidence" value="ECO:0007669"/>
    <property type="project" value="TreeGrafter"/>
</dbReference>
<dbReference type="RefSeq" id="WP_097136597.1">
    <property type="nucleotide sequence ID" value="NZ_OBQD01000002.1"/>
</dbReference>
<organism evidence="2 3">
    <name type="scientific">Rhizobium subbaraonis</name>
    <dbReference type="NCBI Taxonomy" id="908946"/>
    <lineage>
        <taxon>Bacteria</taxon>
        <taxon>Pseudomonadati</taxon>
        <taxon>Pseudomonadota</taxon>
        <taxon>Alphaproteobacteria</taxon>
        <taxon>Hyphomicrobiales</taxon>
        <taxon>Rhizobiaceae</taxon>
        <taxon>Rhizobium/Agrobacterium group</taxon>
        <taxon>Rhizobium</taxon>
    </lineage>
</organism>
<keyword evidence="3" id="KW-1185">Reference proteome</keyword>
<protein>
    <submittedName>
        <fullName evidence="2">D-serine deaminase-like pyridoxal phosphate-dependent protein</fullName>
    </submittedName>
</protein>
<dbReference type="InterPro" id="IPR029066">
    <property type="entry name" value="PLP-binding_barrel"/>
</dbReference>
<dbReference type="InterPro" id="IPR001608">
    <property type="entry name" value="Ala_racemase_N"/>
</dbReference>
<dbReference type="SUPFAM" id="SSF51419">
    <property type="entry name" value="PLP-binding barrel"/>
    <property type="match status" value="1"/>
</dbReference>
<dbReference type="Gene3D" id="3.20.20.10">
    <property type="entry name" value="Alanine racemase"/>
    <property type="match status" value="1"/>
</dbReference>